<evidence type="ECO:0000256" key="7">
    <source>
        <dbReference type="RuleBase" id="RU003345"/>
    </source>
</evidence>
<feature type="active site" evidence="5 6">
    <location>
        <position position="216"/>
    </location>
</feature>
<dbReference type="PIRSF" id="PIRSF036492">
    <property type="entry name" value="ALDH"/>
    <property type="match status" value="1"/>
</dbReference>
<dbReference type="GO" id="GO:0006081">
    <property type="term" value="P:aldehyde metabolic process"/>
    <property type="evidence" value="ECO:0007669"/>
    <property type="project" value="InterPro"/>
</dbReference>
<evidence type="ECO:0000256" key="4">
    <source>
        <dbReference type="PIRNR" id="PIRNR036492"/>
    </source>
</evidence>
<gene>
    <name evidence="9" type="ORF">KUV50_09940</name>
</gene>
<evidence type="ECO:0000256" key="1">
    <source>
        <dbReference type="ARBA" id="ARBA00009986"/>
    </source>
</evidence>
<evidence type="ECO:0000259" key="8">
    <source>
        <dbReference type="Pfam" id="PF00171"/>
    </source>
</evidence>
<dbReference type="Pfam" id="PF00171">
    <property type="entry name" value="Aldedh"/>
    <property type="match status" value="1"/>
</dbReference>
<evidence type="ECO:0000256" key="5">
    <source>
        <dbReference type="PIRSR" id="PIRSR036492-1"/>
    </source>
</evidence>
<dbReference type="InterPro" id="IPR016161">
    <property type="entry name" value="Ald_DH/histidinol_DH"/>
</dbReference>
<dbReference type="AlphaFoldDB" id="A0A953LA92"/>
<feature type="domain" description="Aldehyde dehydrogenase" evidence="8">
    <location>
        <begin position="18"/>
        <end position="433"/>
    </location>
</feature>
<dbReference type="PANTHER" id="PTHR43570">
    <property type="entry name" value="ALDEHYDE DEHYDROGENASE"/>
    <property type="match status" value="1"/>
</dbReference>
<dbReference type="GO" id="GO:0005737">
    <property type="term" value="C:cytoplasm"/>
    <property type="evidence" value="ECO:0007669"/>
    <property type="project" value="TreeGrafter"/>
</dbReference>
<keyword evidence="3" id="KW-0520">NAD</keyword>
<dbReference type="InterPro" id="IPR029510">
    <property type="entry name" value="Ald_DH_CS_GLU"/>
</dbReference>
<dbReference type="FunFam" id="3.40.605.10:FF:000004">
    <property type="entry name" value="Aldehyde dehydrogenase"/>
    <property type="match status" value="1"/>
</dbReference>
<dbReference type="SUPFAM" id="SSF53720">
    <property type="entry name" value="ALDH-like"/>
    <property type="match status" value="1"/>
</dbReference>
<evidence type="ECO:0000313" key="10">
    <source>
        <dbReference type="Proteomes" id="UP000753961"/>
    </source>
</evidence>
<dbReference type="InterPro" id="IPR012394">
    <property type="entry name" value="Aldehyde_DH_NAD(P)"/>
</dbReference>
<evidence type="ECO:0000256" key="2">
    <source>
        <dbReference type="ARBA" id="ARBA00023002"/>
    </source>
</evidence>
<organism evidence="9 10">
    <name type="scientific">Membranihabitans marinus</name>
    <dbReference type="NCBI Taxonomy" id="1227546"/>
    <lineage>
        <taxon>Bacteria</taxon>
        <taxon>Pseudomonadati</taxon>
        <taxon>Bacteroidota</taxon>
        <taxon>Saprospiria</taxon>
        <taxon>Saprospirales</taxon>
        <taxon>Saprospiraceae</taxon>
        <taxon>Membranihabitans</taxon>
    </lineage>
</organism>
<dbReference type="RefSeq" id="WP_222579988.1">
    <property type="nucleotide sequence ID" value="NZ_JAHVHU010000008.1"/>
</dbReference>
<dbReference type="Proteomes" id="UP000753961">
    <property type="component" value="Unassembled WGS sequence"/>
</dbReference>
<dbReference type="PROSITE" id="PS00687">
    <property type="entry name" value="ALDEHYDE_DEHYDR_GLU"/>
    <property type="match status" value="1"/>
</dbReference>
<sequence length="462" mass="52052">MITTNQIVNSKTIFTRQQDYFRSGATLPIDARKKTLRKLRTLLQDHETVLNEAIYKDLRKSSFETYATEIGLIFDEINVQLKSIKKWSRRTRVPTNMANIPGSSYIQPHPYGVSLVLGAWNYPYQLSLAPAIDALAAGNTVILKPSEIAPHSSNALAKLINEHFPKELFTVIEGDVDVASELLELPWDKIFFTGSPRVGKIVMKAAAEHLSDVTLELGGKSPALISDALSMDVAAKRIIWGKFTNCGQTCIAPDYALVHESVMDEMLLKFKEQIDEMYQSGQADEEYGRIINEEHFDRLVGYLNQGNIYTGGHHERADLWIEPTILTEVDESASVMQEEIFGPILPVIPFSNWDEALEKVRSKPHPLATYVFSNRKSEQNKASDELQFGGMTINDTMQHIANPNLPFGGVGNSGIGSYHGKWGFDAFSHYKSVQKKATWMDVPLKYPPYTSWKEKILRRILK</sequence>
<dbReference type="PANTHER" id="PTHR43570:SF16">
    <property type="entry name" value="ALDEHYDE DEHYDROGENASE TYPE III, ISOFORM Q"/>
    <property type="match status" value="1"/>
</dbReference>
<evidence type="ECO:0000256" key="6">
    <source>
        <dbReference type="PROSITE-ProRule" id="PRU10007"/>
    </source>
</evidence>
<accession>A0A953LA92</accession>
<dbReference type="InterPro" id="IPR016162">
    <property type="entry name" value="Ald_DH_N"/>
</dbReference>
<evidence type="ECO:0000313" key="9">
    <source>
        <dbReference type="EMBL" id="MBY5958453.1"/>
    </source>
</evidence>
<dbReference type="FunFam" id="3.40.309.10:FF:000003">
    <property type="entry name" value="Aldehyde dehydrogenase"/>
    <property type="match status" value="1"/>
</dbReference>
<comment type="caution">
    <text evidence="9">The sequence shown here is derived from an EMBL/GenBank/DDBJ whole genome shotgun (WGS) entry which is preliminary data.</text>
</comment>
<dbReference type="InterPro" id="IPR015590">
    <property type="entry name" value="Aldehyde_DH_dom"/>
</dbReference>
<dbReference type="EMBL" id="JAHVHU010000008">
    <property type="protein sequence ID" value="MBY5958453.1"/>
    <property type="molecule type" value="Genomic_DNA"/>
</dbReference>
<dbReference type="InterPro" id="IPR016160">
    <property type="entry name" value="Ald_DH_CS_CYS"/>
</dbReference>
<dbReference type="PROSITE" id="PS00070">
    <property type="entry name" value="ALDEHYDE_DEHYDR_CYS"/>
    <property type="match status" value="1"/>
</dbReference>
<protein>
    <recommendedName>
        <fullName evidence="4">Aldehyde dehydrogenase</fullName>
    </recommendedName>
</protein>
<dbReference type="Gene3D" id="3.40.605.10">
    <property type="entry name" value="Aldehyde Dehydrogenase, Chain A, domain 1"/>
    <property type="match status" value="1"/>
</dbReference>
<dbReference type="Gene3D" id="3.40.309.10">
    <property type="entry name" value="Aldehyde Dehydrogenase, Chain A, domain 2"/>
    <property type="match status" value="1"/>
</dbReference>
<proteinExistence type="inferred from homology"/>
<dbReference type="CDD" id="cd07136">
    <property type="entry name" value="ALDH_YwdH-P39616"/>
    <property type="match status" value="1"/>
</dbReference>
<keyword evidence="2 4" id="KW-0560">Oxidoreductase</keyword>
<name>A0A953LA92_9BACT</name>
<feature type="active site" evidence="5">
    <location>
        <position position="250"/>
    </location>
</feature>
<dbReference type="InterPro" id="IPR016163">
    <property type="entry name" value="Ald_DH_C"/>
</dbReference>
<evidence type="ECO:0000256" key="3">
    <source>
        <dbReference type="ARBA" id="ARBA00023027"/>
    </source>
</evidence>
<dbReference type="GO" id="GO:0004029">
    <property type="term" value="F:aldehyde dehydrogenase (NAD+) activity"/>
    <property type="evidence" value="ECO:0007669"/>
    <property type="project" value="TreeGrafter"/>
</dbReference>
<keyword evidence="10" id="KW-1185">Reference proteome</keyword>
<comment type="similarity">
    <text evidence="1 4 7">Belongs to the aldehyde dehydrogenase family.</text>
</comment>
<reference evidence="9" key="1">
    <citation type="submission" date="2021-06" db="EMBL/GenBank/DDBJ databases">
        <title>44 bacteria genomes isolated from Dapeng, Shenzhen.</title>
        <authorList>
            <person name="Zheng W."/>
            <person name="Yu S."/>
            <person name="Huang Y."/>
        </authorList>
    </citation>
    <scope>NUCLEOTIDE SEQUENCE</scope>
    <source>
        <strain evidence="9">DP5N28-2</strain>
    </source>
</reference>